<sequence length="326" mass="35730">MSPAHAGRLAERPRDFDPLAGRGGLGRRWHDFRLKEWVGFTLFHPELYGSMIIQDAKYLATSELYIHDRASGRLDEHAASGRRSELELPSAGLMFGGTCAFTARGFELGYRFDEDAGSHSIRVEIAATAKAQAIRGELILDAAGASAPLVVDTPLGASASMFTHKRIYPIAGTLTVGERAYRFDPARDLVIIDEHRSRLPYRTEWTWGTFALRTESGGIVGANFADREQPAGAEEESGIWVPDAVEPLSDVAFAPASADPLAPWTARSADGRLDVEFVPEGRKGVRRNFGIVAIDYFQLYGVYEGTVAGFAVRGTHGVLERMRMRS</sequence>
<dbReference type="EMBL" id="BAABBV010000001">
    <property type="protein sequence ID" value="GAA4155177.1"/>
    <property type="molecule type" value="Genomic_DNA"/>
</dbReference>
<evidence type="ECO:0000313" key="2">
    <source>
        <dbReference type="Proteomes" id="UP001415169"/>
    </source>
</evidence>
<keyword evidence="2" id="KW-1185">Reference proteome</keyword>
<dbReference type="InterPro" id="IPR021243">
    <property type="entry name" value="DUF2804"/>
</dbReference>
<protein>
    <submittedName>
        <fullName evidence="1">DUF2804 domain-containing protein</fullName>
    </submittedName>
</protein>
<organism evidence="1 2">
    <name type="scientific">Gryllotalpicola daejeonensis</name>
    <dbReference type="NCBI Taxonomy" id="993087"/>
    <lineage>
        <taxon>Bacteria</taxon>
        <taxon>Bacillati</taxon>
        <taxon>Actinomycetota</taxon>
        <taxon>Actinomycetes</taxon>
        <taxon>Micrococcales</taxon>
        <taxon>Microbacteriaceae</taxon>
        <taxon>Gryllotalpicola</taxon>
    </lineage>
</organism>
<reference evidence="1" key="2">
    <citation type="submission" date="2023-12" db="EMBL/GenBank/DDBJ databases">
        <authorList>
            <person name="Sun Q."/>
            <person name="Inoue M."/>
        </authorList>
    </citation>
    <scope>NUCLEOTIDE SEQUENCE</scope>
    <source>
        <strain evidence="1">JCM 17590</strain>
    </source>
</reference>
<comment type="caution">
    <text evidence="1">The sequence shown here is derived from an EMBL/GenBank/DDBJ whole genome shotgun (WGS) entry which is preliminary data.</text>
</comment>
<gene>
    <name evidence="1" type="ORF">GCM10022286_03770</name>
</gene>
<dbReference type="Proteomes" id="UP001415169">
    <property type="component" value="Unassembled WGS sequence"/>
</dbReference>
<accession>A0ABP7ZEG4</accession>
<dbReference type="Pfam" id="PF10974">
    <property type="entry name" value="DUF2804"/>
    <property type="match status" value="1"/>
</dbReference>
<name>A0ABP7ZEG4_9MICO</name>
<reference evidence="1" key="1">
    <citation type="journal article" date="2014" name="Int. J. Syst. Evol. Microbiol.">
        <title>Complete genome of a new Firmicutes species belonging to the dominant human colonic microbiota ('Ruminococcus bicirculans') reveals two chromosomes and a selective capacity to utilize plant glucans.</title>
        <authorList>
            <consortium name="NISC Comparative Sequencing Program"/>
            <person name="Wegmann U."/>
            <person name="Louis P."/>
            <person name="Goesmann A."/>
            <person name="Henrissat B."/>
            <person name="Duncan S.H."/>
            <person name="Flint H.J."/>
        </authorList>
    </citation>
    <scope>NUCLEOTIDE SEQUENCE</scope>
    <source>
        <strain evidence="1">JCM 17590</strain>
    </source>
</reference>
<dbReference type="PANTHER" id="PTHR35868:SF4">
    <property type="entry name" value="DUF2804 DOMAIN-CONTAINING PROTEIN"/>
    <property type="match status" value="1"/>
</dbReference>
<proteinExistence type="predicted"/>
<dbReference type="RefSeq" id="WP_344790044.1">
    <property type="nucleotide sequence ID" value="NZ_BAABBV010000001.1"/>
</dbReference>
<evidence type="ECO:0000313" key="1">
    <source>
        <dbReference type="EMBL" id="GAA4155177.1"/>
    </source>
</evidence>
<dbReference type="PANTHER" id="PTHR35868">
    <property type="entry name" value="DUF2804 DOMAIN-CONTAINING PROTEIN-RELATED"/>
    <property type="match status" value="1"/>
</dbReference>